<proteinExistence type="predicted"/>
<name>W4QRJ4_HALA3</name>
<sequence length="64" mass="7628">MEKQEILEIIEKLRKREIDSYLVPKMHFLLFCQVLLKQEDAIDFRGNAQHGGDTIYTYEPGWTK</sequence>
<accession>W4QRJ4</accession>
<dbReference type="AlphaFoldDB" id="W4QRJ4"/>
<evidence type="ECO:0000313" key="2">
    <source>
        <dbReference type="Proteomes" id="UP000018896"/>
    </source>
</evidence>
<organism evidence="1 2">
    <name type="scientific">Halalkalibacter akibai (strain ATCC 43226 / DSM 21942 / CIP 109018 / JCM 9157 / 1139)</name>
    <name type="common">Bacillus akibai</name>
    <dbReference type="NCBI Taxonomy" id="1236973"/>
    <lineage>
        <taxon>Bacteria</taxon>
        <taxon>Bacillati</taxon>
        <taxon>Bacillota</taxon>
        <taxon>Bacilli</taxon>
        <taxon>Bacillales</taxon>
        <taxon>Bacillaceae</taxon>
        <taxon>Halalkalibacter</taxon>
    </lineage>
</organism>
<gene>
    <name evidence="1" type="ORF">JCM9157_1797</name>
</gene>
<dbReference type="OrthoDB" id="2455488at2"/>
<dbReference type="STRING" id="1236973.JCM9157_1797"/>
<reference evidence="1 2" key="1">
    <citation type="journal article" date="2014" name="Genome Announc.">
        <title>Draft Genome Sequences of Three Alkaliphilic Bacillus Strains, Bacillus wakoensis JCM 9140T, Bacillus akibai JCM 9157T, and Bacillus hemicellulosilyticus JCM 9152T.</title>
        <authorList>
            <person name="Yuki M."/>
            <person name="Oshima K."/>
            <person name="Suda W."/>
            <person name="Oshida Y."/>
            <person name="Kitamura K."/>
            <person name="Iida T."/>
            <person name="Hattori M."/>
            <person name="Ohkuma M."/>
        </authorList>
    </citation>
    <scope>NUCLEOTIDE SEQUENCE [LARGE SCALE GENOMIC DNA]</scope>
    <source>
        <strain evidence="1 2">JCM 9157</strain>
    </source>
</reference>
<protein>
    <submittedName>
        <fullName evidence="1">Uncharacterized protein</fullName>
    </submittedName>
</protein>
<dbReference type="Proteomes" id="UP000018896">
    <property type="component" value="Unassembled WGS sequence"/>
</dbReference>
<keyword evidence="2" id="KW-1185">Reference proteome</keyword>
<comment type="caution">
    <text evidence="1">The sequence shown here is derived from an EMBL/GenBank/DDBJ whole genome shotgun (WGS) entry which is preliminary data.</text>
</comment>
<dbReference type="EMBL" id="BAUV01000010">
    <property type="protein sequence ID" value="GAE34721.1"/>
    <property type="molecule type" value="Genomic_DNA"/>
</dbReference>
<dbReference type="RefSeq" id="WP_035663748.1">
    <property type="nucleotide sequence ID" value="NZ_BAUV01000010.1"/>
</dbReference>
<evidence type="ECO:0000313" key="1">
    <source>
        <dbReference type="EMBL" id="GAE34721.1"/>
    </source>
</evidence>